<dbReference type="SUPFAM" id="SSF50978">
    <property type="entry name" value="WD40 repeat-like"/>
    <property type="match status" value="1"/>
</dbReference>
<dbReference type="GO" id="GO:0005730">
    <property type="term" value="C:nucleolus"/>
    <property type="evidence" value="ECO:0007669"/>
    <property type="project" value="TreeGrafter"/>
</dbReference>
<keyword evidence="1 3" id="KW-0853">WD repeat</keyword>
<evidence type="ECO:0008006" key="6">
    <source>
        <dbReference type="Google" id="ProtNLM"/>
    </source>
</evidence>
<dbReference type="Gene3D" id="2.130.10.10">
    <property type="entry name" value="YVTN repeat-like/Quinoprotein amine dehydrogenase"/>
    <property type="match status" value="1"/>
</dbReference>
<dbReference type="InterPro" id="IPR036322">
    <property type="entry name" value="WD40_repeat_dom_sf"/>
</dbReference>
<accession>A0A8C8E726</accession>
<dbReference type="InterPro" id="IPR001680">
    <property type="entry name" value="WD40_rpt"/>
</dbReference>
<name>A0A8C8E726_9STRI</name>
<dbReference type="Proteomes" id="UP000694552">
    <property type="component" value="Unplaced"/>
</dbReference>
<evidence type="ECO:0000313" key="5">
    <source>
        <dbReference type="Proteomes" id="UP000694552"/>
    </source>
</evidence>
<reference evidence="4" key="2">
    <citation type="submission" date="2025-09" db="UniProtKB">
        <authorList>
            <consortium name="Ensembl"/>
        </authorList>
    </citation>
    <scope>IDENTIFICATION</scope>
</reference>
<dbReference type="PANTHER" id="PTHR45903:SF1">
    <property type="entry name" value="GLUTAMATE-RICH WD REPEAT-CONTAINING PROTEIN 1"/>
    <property type="match status" value="1"/>
</dbReference>
<dbReference type="InterPro" id="IPR051972">
    <property type="entry name" value="Glutamate-rich_WD_repeat"/>
</dbReference>
<proteinExistence type="predicted"/>
<keyword evidence="5" id="KW-1185">Reference proteome</keyword>
<organism evidence="4 5">
    <name type="scientific">Otus sunia</name>
    <name type="common">Oriental scops-owl</name>
    <dbReference type="NCBI Taxonomy" id="257818"/>
    <lineage>
        <taxon>Eukaryota</taxon>
        <taxon>Metazoa</taxon>
        <taxon>Chordata</taxon>
        <taxon>Craniata</taxon>
        <taxon>Vertebrata</taxon>
        <taxon>Euteleostomi</taxon>
        <taxon>Archelosauria</taxon>
        <taxon>Archosauria</taxon>
        <taxon>Dinosauria</taxon>
        <taxon>Saurischia</taxon>
        <taxon>Theropoda</taxon>
        <taxon>Coelurosauria</taxon>
        <taxon>Aves</taxon>
        <taxon>Neognathae</taxon>
        <taxon>Neoaves</taxon>
        <taxon>Telluraves</taxon>
        <taxon>Strigiformes</taxon>
        <taxon>Strigidae</taxon>
        <taxon>Otus</taxon>
    </lineage>
</organism>
<evidence type="ECO:0000256" key="1">
    <source>
        <dbReference type="ARBA" id="ARBA00022574"/>
    </source>
</evidence>
<protein>
    <recommendedName>
        <fullName evidence="6">Peroxin-7</fullName>
    </recommendedName>
</protein>
<evidence type="ECO:0000256" key="3">
    <source>
        <dbReference type="PROSITE-ProRule" id="PRU00221"/>
    </source>
</evidence>
<dbReference type="Pfam" id="PF00400">
    <property type="entry name" value="WD40"/>
    <property type="match status" value="2"/>
</dbReference>
<feature type="repeat" description="WD" evidence="3">
    <location>
        <begin position="60"/>
        <end position="94"/>
    </location>
</feature>
<dbReference type="Ensembl" id="ENSOSUT00000004905.1">
    <property type="protein sequence ID" value="ENSOSUP00000004750.1"/>
    <property type="gene ID" value="ENSOSUG00000003505.1"/>
</dbReference>
<evidence type="ECO:0000313" key="4">
    <source>
        <dbReference type="Ensembl" id="ENSOSUP00000004750.1"/>
    </source>
</evidence>
<keyword evidence="2" id="KW-0677">Repeat</keyword>
<reference evidence="4" key="1">
    <citation type="submission" date="2025-08" db="UniProtKB">
        <authorList>
            <consortium name="Ensembl"/>
        </authorList>
    </citation>
    <scope>IDENTIFICATION</scope>
</reference>
<dbReference type="SMART" id="SM00320">
    <property type="entry name" value="WD40"/>
    <property type="match status" value="2"/>
</dbReference>
<dbReference type="AlphaFoldDB" id="A0A8C8E726"/>
<dbReference type="PROSITE" id="PS00678">
    <property type="entry name" value="WD_REPEATS_1"/>
    <property type="match status" value="1"/>
</dbReference>
<dbReference type="PROSITE" id="PS50294">
    <property type="entry name" value="WD_REPEATS_REGION"/>
    <property type="match status" value="1"/>
</dbReference>
<dbReference type="GO" id="GO:0042254">
    <property type="term" value="P:ribosome biogenesis"/>
    <property type="evidence" value="ECO:0007669"/>
    <property type="project" value="TreeGrafter"/>
</dbReference>
<dbReference type="PROSITE" id="PS50082">
    <property type="entry name" value="WD_REPEATS_2"/>
    <property type="match status" value="1"/>
</dbReference>
<dbReference type="PANTHER" id="PTHR45903">
    <property type="entry name" value="GLUTAMATE-RICH WD REPEAT-CONTAINING PROTEIN 1"/>
    <property type="match status" value="1"/>
</dbReference>
<sequence length="106" mass="11345">MWITVGRCGAGGSVGRYGLLWGAVTPVSPPQVFCSCSADASLRVWDVRAPPGRRCQLWVGAAHAAEINALSWSRRDPALLSGADDGSLRLWDLRRLQVRPAGPPHG</sequence>
<dbReference type="InterPro" id="IPR019775">
    <property type="entry name" value="WD40_repeat_CS"/>
</dbReference>
<evidence type="ECO:0000256" key="2">
    <source>
        <dbReference type="ARBA" id="ARBA00022737"/>
    </source>
</evidence>
<dbReference type="InterPro" id="IPR015943">
    <property type="entry name" value="WD40/YVTN_repeat-like_dom_sf"/>
</dbReference>